<evidence type="ECO:0000313" key="5">
    <source>
        <dbReference type="Proteomes" id="UP000067448"/>
    </source>
</evidence>
<evidence type="ECO:0000313" key="4">
    <source>
        <dbReference type="EMBL" id="GAQ63189.1"/>
    </source>
</evidence>
<evidence type="ECO:0000256" key="2">
    <source>
        <dbReference type="PROSITE-ProRule" id="PRU00335"/>
    </source>
</evidence>
<dbReference type="Pfam" id="PF00440">
    <property type="entry name" value="TetR_N"/>
    <property type="match status" value="1"/>
</dbReference>
<reference evidence="5" key="1">
    <citation type="submission" date="2015-11" db="EMBL/GenBank/DDBJ databases">
        <authorList>
            <consortium name="Cross-ministerial Strategic Innovation Promotion Program (SIP) consortium"/>
            <person name="Tomihama T."/>
            <person name="Ikenaga M."/>
            <person name="Sakai M."/>
            <person name="Okubo T."/>
            <person name="Ikeda S."/>
        </authorList>
    </citation>
    <scope>NUCLEOTIDE SEQUENCE [LARGE SCALE GENOMIC DNA]</scope>
    <source>
        <strain evidence="5">S58</strain>
    </source>
</reference>
<dbReference type="PROSITE" id="PS50977">
    <property type="entry name" value="HTH_TETR_2"/>
    <property type="match status" value="1"/>
</dbReference>
<gene>
    <name evidence="4" type="ORF">SsS58_03566</name>
</gene>
<dbReference type="InterPro" id="IPR050109">
    <property type="entry name" value="HTH-type_TetR-like_transc_reg"/>
</dbReference>
<dbReference type="EMBL" id="BCMM01000015">
    <property type="protein sequence ID" value="GAQ63189.1"/>
    <property type="molecule type" value="Genomic_DNA"/>
</dbReference>
<organism evidence="4 5">
    <name type="scientific">Streptomyces scabiei</name>
    <dbReference type="NCBI Taxonomy" id="1930"/>
    <lineage>
        <taxon>Bacteria</taxon>
        <taxon>Bacillati</taxon>
        <taxon>Actinomycetota</taxon>
        <taxon>Actinomycetes</taxon>
        <taxon>Kitasatosporales</taxon>
        <taxon>Streptomycetaceae</taxon>
        <taxon>Streptomyces</taxon>
    </lineage>
</organism>
<feature type="domain" description="HTH tetR-type" evidence="3">
    <location>
        <begin position="38"/>
        <end position="98"/>
    </location>
</feature>
<protein>
    <submittedName>
        <fullName evidence="4">DNA-binding transcriptional regulator EnvR</fullName>
    </submittedName>
</protein>
<dbReference type="InterPro" id="IPR001647">
    <property type="entry name" value="HTH_TetR"/>
</dbReference>
<dbReference type="OrthoDB" id="4542210at2"/>
<sequence length="218" mass="23706">MKESLPPFPAPQDPDPLDGLLNLATTAPEQPRLRADAARNRTRLLEVAARLAADGGAAKLTMEAVATAAEVGKGTVFRRFGDRTGLMFALLDHHERELQAAFLGGPPPLGPDAPPVERLRAFGVAVVRHEYAHRDLYLAAGADVSRRHTSPANQLRLGHLCMLLRRARAAGDIELLAQTLLGFLDIGLVDHLVERRGMSLERLEQGWADLVERLVVTA</sequence>
<accession>A0A100JP94</accession>
<feature type="DNA-binding region" description="H-T-H motif" evidence="2">
    <location>
        <begin position="61"/>
        <end position="80"/>
    </location>
</feature>
<keyword evidence="1 2" id="KW-0238">DNA-binding</keyword>
<dbReference type="InterPro" id="IPR009057">
    <property type="entry name" value="Homeodomain-like_sf"/>
</dbReference>
<name>A0A100JP94_STRSC</name>
<reference evidence="5" key="3">
    <citation type="submission" date="2016-02" db="EMBL/GenBank/DDBJ databases">
        <title>Draft genome of pathogenic Streptomyces sp. in Japan.</title>
        <authorList>
            <person name="Tomihama T."/>
            <person name="Ikenaga M."/>
            <person name="Sakai M."/>
            <person name="Okubo T."/>
            <person name="Ikeda S."/>
        </authorList>
    </citation>
    <scope>NUCLEOTIDE SEQUENCE [LARGE SCALE GENOMIC DNA]</scope>
    <source>
        <strain evidence="5">S58</strain>
    </source>
</reference>
<dbReference type="GO" id="GO:0003700">
    <property type="term" value="F:DNA-binding transcription factor activity"/>
    <property type="evidence" value="ECO:0007669"/>
    <property type="project" value="TreeGrafter"/>
</dbReference>
<reference evidence="4 5" key="2">
    <citation type="journal article" date="2016" name="Genome Announc.">
        <title>Draft Genome Sequences of Streptomyces scabiei S58, Streptomyces turgidiscabies T45, and Streptomyces acidiscabies a10, the Pathogens of Potato Common Scab, Isolated in Japan.</title>
        <authorList>
            <person name="Tomihama T."/>
            <person name="Nishi Y."/>
            <person name="Sakai M."/>
            <person name="Ikenaga M."/>
            <person name="Okubo T."/>
            <person name="Ikeda S."/>
        </authorList>
    </citation>
    <scope>NUCLEOTIDE SEQUENCE [LARGE SCALE GENOMIC DNA]</scope>
    <source>
        <strain evidence="4 5">S58</strain>
    </source>
</reference>
<dbReference type="RefSeq" id="WP_059080833.1">
    <property type="nucleotide sequence ID" value="NZ_BCMM01000015.1"/>
</dbReference>
<dbReference type="GO" id="GO:0000976">
    <property type="term" value="F:transcription cis-regulatory region binding"/>
    <property type="evidence" value="ECO:0007669"/>
    <property type="project" value="TreeGrafter"/>
</dbReference>
<dbReference type="PANTHER" id="PTHR30055:SF209">
    <property type="entry name" value="POSSIBLE TRANSCRIPTIONAL REGULATORY PROTEIN (PROBABLY TETR-FAMILY)"/>
    <property type="match status" value="1"/>
</dbReference>
<dbReference type="PANTHER" id="PTHR30055">
    <property type="entry name" value="HTH-TYPE TRANSCRIPTIONAL REGULATOR RUTR"/>
    <property type="match status" value="1"/>
</dbReference>
<proteinExistence type="predicted"/>
<evidence type="ECO:0000256" key="1">
    <source>
        <dbReference type="ARBA" id="ARBA00023125"/>
    </source>
</evidence>
<dbReference type="Gene3D" id="1.10.357.10">
    <property type="entry name" value="Tetracycline Repressor, domain 2"/>
    <property type="match status" value="1"/>
</dbReference>
<dbReference type="SUPFAM" id="SSF46689">
    <property type="entry name" value="Homeodomain-like"/>
    <property type="match status" value="1"/>
</dbReference>
<evidence type="ECO:0000259" key="3">
    <source>
        <dbReference type="PROSITE" id="PS50977"/>
    </source>
</evidence>
<dbReference type="AlphaFoldDB" id="A0A100JP94"/>
<dbReference type="Proteomes" id="UP000067448">
    <property type="component" value="Unassembled WGS sequence"/>
</dbReference>
<comment type="caution">
    <text evidence="4">The sequence shown here is derived from an EMBL/GenBank/DDBJ whole genome shotgun (WGS) entry which is preliminary data.</text>
</comment>